<reference evidence="1" key="1">
    <citation type="submission" date="2017-08" db="EMBL/GenBank/DDBJ databases">
        <authorList>
            <person name="Polle J.E."/>
            <person name="Barry K."/>
            <person name="Cushman J."/>
            <person name="Schmutz J."/>
            <person name="Tran D."/>
            <person name="Hathwaick L.T."/>
            <person name="Yim W.C."/>
            <person name="Jenkins J."/>
            <person name="Mckie-Krisberg Z.M."/>
            <person name="Prochnik S."/>
            <person name="Lindquist E."/>
            <person name="Dockter R.B."/>
            <person name="Adam C."/>
            <person name="Molina H."/>
            <person name="Bunkerborg J."/>
            <person name="Jin E."/>
            <person name="Buchheim M."/>
            <person name="Magnuson J."/>
        </authorList>
    </citation>
    <scope>NUCLEOTIDE SEQUENCE</scope>
    <source>
        <strain evidence="1">CCAP 19/18</strain>
    </source>
</reference>
<proteinExistence type="predicted"/>
<evidence type="ECO:0000313" key="2">
    <source>
        <dbReference type="Proteomes" id="UP000815325"/>
    </source>
</evidence>
<name>A0ABQ7GHU3_DUNSA</name>
<gene>
    <name evidence="1" type="ORF">DUNSADRAFT_9250</name>
</gene>
<dbReference type="Proteomes" id="UP000815325">
    <property type="component" value="Unassembled WGS sequence"/>
</dbReference>
<comment type="caution">
    <text evidence="1">The sequence shown here is derived from an EMBL/GenBank/DDBJ whole genome shotgun (WGS) entry which is preliminary data.</text>
</comment>
<organism evidence="1 2">
    <name type="scientific">Dunaliella salina</name>
    <name type="common">Green alga</name>
    <name type="synonym">Protococcus salinus</name>
    <dbReference type="NCBI Taxonomy" id="3046"/>
    <lineage>
        <taxon>Eukaryota</taxon>
        <taxon>Viridiplantae</taxon>
        <taxon>Chlorophyta</taxon>
        <taxon>core chlorophytes</taxon>
        <taxon>Chlorophyceae</taxon>
        <taxon>CS clade</taxon>
        <taxon>Chlamydomonadales</taxon>
        <taxon>Dunaliellaceae</taxon>
        <taxon>Dunaliella</taxon>
    </lineage>
</organism>
<sequence>MLVLVDLKWPSARVAYGLSMSMDGTHAKLGALQALKPGCGTPCIRWIVAQYVVDGQAMADFFPKKSCM</sequence>
<protein>
    <submittedName>
        <fullName evidence="1">Uncharacterized protein</fullName>
    </submittedName>
</protein>
<accession>A0ABQ7GHU3</accession>
<keyword evidence="2" id="KW-1185">Reference proteome</keyword>
<dbReference type="EMBL" id="MU069771">
    <property type="protein sequence ID" value="KAF5834175.1"/>
    <property type="molecule type" value="Genomic_DNA"/>
</dbReference>
<evidence type="ECO:0000313" key="1">
    <source>
        <dbReference type="EMBL" id="KAF5834175.1"/>
    </source>
</evidence>